<keyword evidence="3" id="KW-0804">Transcription</keyword>
<gene>
    <name evidence="6" type="ORF">BJ958_001697</name>
</gene>
<keyword evidence="2 6" id="KW-0238">DNA-binding</keyword>
<dbReference type="Pfam" id="PF00196">
    <property type="entry name" value="GerE"/>
    <property type="match status" value="1"/>
</dbReference>
<dbReference type="CDD" id="cd06170">
    <property type="entry name" value="LuxR_C_like"/>
    <property type="match status" value="1"/>
</dbReference>
<dbReference type="SUPFAM" id="SSF46894">
    <property type="entry name" value="C-terminal effector domain of the bipartite response regulators"/>
    <property type="match status" value="1"/>
</dbReference>
<dbReference type="PANTHER" id="PTHR44688">
    <property type="entry name" value="DNA-BINDING TRANSCRIPTIONAL ACTIVATOR DEVR_DOSR"/>
    <property type="match status" value="1"/>
</dbReference>
<feature type="transmembrane region" description="Helical" evidence="4">
    <location>
        <begin position="94"/>
        <end position="118"/>
    </location>
</feature>
<keyword evidence="7" id="KW-1185">Reference proteome</keyword>
<sequence>MAEPEVRGDDVVVTLGGVGVVAVLVALGAQRGFWVSNLHNAVLAVTFTLAGALTLTKRPGHAEARRLVAVGVASAVLYLGRQVGLASTDRADAWWGWLGVWPTAVIIGLATWVVLGFPEGRPLSPTWRRLALGAGGLALVSAALSALYPVEYGDAAVGTPFPFSLPGREVAQRVWDVLGPGTYLLLQGLWIVGLVARWRASDSAVRRQLTLLLGTVAAATVLLLVGLAVDGTPTPGLIALGAVPVVAGWLLDRMSLAHVVEIEQAAGRVPELSPRENDVLELMAQGLSNAAIADRLCLSVKTVEPAISSIFRKLGLNEEPASNRRVLAVVQYWSRPGVRRVD</sequence>
<feature type="transmembrane region" description="Helical" evidence="4">
    <location>
        <begin position="67"/>
        <end position="88"/>
    </location>
</feature>
<reference evidence="6 7" key="1">
    <citation type="submission" date="2020-07" db="EMBL/GenBank/DDBJ databases">
        <title>Sequencing the genomes of 1000 actinobacteria strains.</title>
        <authorList>
            <person name="Klenk H.-P."/>
        </authorList>
    </citation>
    <scope>NUCLEOTIDE SEQUENCE [LARGE SCALE GENOMIC DNA]</scope>
    <source>
        <strain evidence="6 7">DSM 19082</strain>
    </source>
</reference>
<feature type="transmembrane region" description="Helical" evidence="4">
    <location>
        <begin position="12"/>
        <end position="32"/>
    </location>
</feature>
<proteinExistence type="predicted"/>
<feature type="transmembrane region" description="Helical" evidence="4">
    <location>
        <begin position="38"/>
        <end position="55"/>
    </location>
</feature>
<dbReference type="SMART" id="SM00421">
    <property type="entry name" value="HTH_LUXR"/>
    <property type="match status" value="1"/>
</dbReference>
<evidence type="ECO:0000313" key="7">
    <source>
        <dbReference type="Proteomes" id="UP000582231"/>
    </source>
</evidence>
<dbReference type="AlphaFoldDB" id="A0A852R993"/>
<feature type="transmembrane region" description="Helical" evidence="4">
    <location>
        <begin position="235"/>
        <end position="251"/>
    </location>
</feature>
<dbReference type="GO" id="GO:0006355">
    <property type="term" value="P:regulation of DNA-templated transcription"/>
    <property type="evidence" value="ECO:0007669"/>
    <property type="project" value="InterPro"/>
</dbReference>
<keyword evidence="4" id="KW-0472">Membrane</keyword>
<feature type="domain" description="HTH luxR-type" evidence="5">
    <location>
        <begin position="265"/>
        <end position="330"/>
    </location>
</feature>
<feature type="transmembrane region" description="Helical" evidence="4">
    <location>
        <begin position="209"/>
        <end position="229"/>
    </location>
</feature>
<dbReference type="InterPro" id="IPR016032">
    <property type="entry name" value="Sig_transdc_resp-reg_C-effctor"/>
</dbReference>
<dbReference type="Proteomes" id="UP000582231">
    <property type="component" value="Unassembled WGS sequence"/>
</dbReference>
<dbReference type="Gene3D" id="1.10.10.10">
    <property type="entry name" value="Winged helix-like DNA-binding domain superfamily/Winged helix DNA-binding domain"/>
    <property type="match status" value="1"/>
</dbReference>
<organism evidence="6 7">
    <name type="scientific">Nocardioides kongjuensis</name>
    <dbReference type="NCBI Taxonomy" id="349522"/>
    <lineage>
        <taxon>Bacteria</taxon>
        <taxon>Bacillati</taxon>
        <taxon>Actinomycetota</taxon>
        <taxon>Actinomycetes</taxon>
        <taxon>Propionibacteriales</taxon>
        <taxon>Nocardioidaceae</taxon>
        <taxon>Nocardioides</taxon>
    </lineage>
</organism>
<dbReference type="RefSeq" id="WP_218865653.1">
    <property type="nucleotide sequence ID" value="NZ_BAABEF010000001.1"/>
</dbReference>
<accession>A0A852R993</accession>
<name>A0A852R993_9ACTN</name>
<keyword evidence="4" id="KW-1133">Transmembrane helix</keyword>
<feature type="transmembrane region" description="Helical" evidence="4">
    <location>
        <begin position="130"/>
        <end position="150"/>
    </location>
</feature>
<dbReference type="PRINTS" id="PR00038">
    <property type="entry name" value="HTHLUXR"/>
</dbReference>
<evidence type="ECO:0000256" key="3">
    <source>
        <dbReference type="ARBA" id="ARBA00023163"/>
    </source>
</evidence>
<feature type="transmembrane region" description="Helical" evidence="4">
    <location>
        <begin position="177"/>
        <end position="197"/>
    </location>
</feature>
<keyword evidence="4" id="KW-0812">Transmembrane</keyword>
<protein>
    <submittedName>
        <fullName evidence="6">DNA-binding CsgD family transcriptional regulator</fullName>
    </submittedName>
</protein>
<evidence type="ECO:0000256" key="1">
    <source>
        <dbReference type="ARBA" id="ARBA00023015"/>
    </source>
</evidence>
<evidence type="ECO:0000259" key="5">
    <source>
        <dbReference type="PROSITE" id="PS50043"/>
    </source>
</evidence>
<keyword evidence="1" id="KW-0805">Transcription regulation</keyword>
<dbReference type="GO" id="GO:0003677">
    <property type="term" value="F:DNA binding"/>
    <property type="evidence" value="ECO:0007669"/>
    <property type="project" value="UniProtKB-KW"/>
</dbReference>
<dbReference type="InterPro" id="IPR000792">
    <property type="entry name" value="Tscrpt_reg_LuxR_C"/>
</dbReference>
<dbReference type="PANTHER" id="PTHR44688:SF16">
    <property type="entry name" value="DNA-BINDING TRANSCRIPTIONAL ACTIVATOR DEVR_DOSR"/>
    <property type="match status" value="1"/>
</dbReference>
<dbReference type="EMBL" id="JACCBF010000001">
    <property type="protein sequence ID" value="NYD30151.1"/>
    <property type="molecule type" value="Genomic_DNA"/>
</dbReference>
<evidence type="ECO:0000256" key="2">
    <source>
        <dbReference type="ARBA" id="ARBA00023125"/>
    </source>
</evidence>
<dbReference type="InterPro" id="IPR036388">
    <property type="entry name" value="WH-like_DNA-bd_sf"/>
</dbReference>
<dbReference type="PROSITE" id="PS50043">
    <property type="entry name" value="HTH_LUXR_2"/>
    <property type="match status" value="1"/>
</dbReference>
<evidence type="ECO:0000313" key="6">
    <source>
        <dbReference type="EMBL" id="NYD30151.1"/>
    </source>
</evidence>
<evidence type="ECO:0000256" key="4">
    <source>
        <dbReference type="SAM" id="Phobius"/>
    </source>
</evidence>
<comment type="caution">
    <text evidence="6">The sequence shown here is derived from an EMBL/GenBank/DDBJ whole genome shotgun (WGS) entry which is preliminary data.</text>
</comment>
<dbReference type="PROSITE" id="PS00622">
    <property type="entry name" value="HTH_LUXR_1"/>
    <property type="match status" value="1"/>
</dbReference>